<dbReference type="PANTHER" id="PTHR30193:SF37">
    <property type="entry name" value="INNER MEMBRANE ABC TRANSPORTER PERMEASE PROTEIN YCJO"/>
    <property type="match status" value="1"/>
</dbReference>
<organism evidence="9 11">
    <name type="scientific">Hungatella hathewayi</name>
    <dbReference type="NCBI Taxonomy" id="154046"/>
    <lineage>
        <taxon>Bacteria</taxon>
        <taxon>Bacillati</taxon>
        <taxon>Bacillota</taxon>
        <taxon>Clostridia</taxon>
        <taxon>Lachnospirales</taxon>
        <taxon>Lachnospiraceae</taxon>
        <taxon>Hungatella</taxon>
    </lineage>
</organism>
<keyword evidence="6 7" id="KW-0472">Membrane</keyword>
<comment type="subcellular location">
    <subcellularLocation>
        <location evidence="1 7">Cell membrane</location>
        <topology evidence="1 7">Multi-pass membrane protein</topology>
    </subcellularLocation>
</comment>
<dbReference type="Proteomes" id="UP000261257">
    <property type="component" value="Unassembled WGS sequence"/>
</dbReference>
<dbReference type="EMBL" id="CYZE01000007">
    <property type="protein sequence ID" value="CUO48030.1"/>
    <property type="molecule type" value="Genomic_DNA"/>
</dbReference>
<dbReference type="RefSeq" id="WP_055656236.1">
    <property type="nucleotide sequence ID" value="NZ_CABIXC010000007.1"/>
</dbReference>
<sequence length="303" mass="33651">MANTNTAGAAPARRKKRDTRQLWAFGFCLPNILFFLVFFVAPAIVGVWYSLTNYNGFKQMDFVGLSNYIKLFRDPEFYKTLWQTILYSIVSVPLGYAVALGLGLLLSSEKIKGITILRILIYWPILLSTIMVGLTWRWIFGESFGLINYLLQCIGLDGIKWATNPTAAFVTTIIAGIWSGCGTNMLIFIGALKQVPGELLEAANLDGANKWQSFKHIILPHLKPVSFMVIILSVISSFKVFAMVQTLTNGGPGTATTYMIQYIYTTGFTKNKVGYASAVSMVLFVILLILSFVQTKVSDKSND</sequence>
<dbReference type="GO" id="GO:0005886">
    <property type="term" value="C:plasma membrane"/>
    <property type="evidence" value="ECO:0007669"/>
    <property type="project" value="UniProtKB-SubCell"/>
</dbReference>
<dbReference type="AlphaFoldDB" id="A0A174FHX1"/>
<keyword evidence="3" id="KW-1003">Cell membrane</keyword>
<reference evidence="10 12" key="2">
    <citation type="submission" date="2018-08" db="EMBL/GenBank/DDBJ databases">
        <title>A genome reference for cultivated species of the human gut microbiota.</title>
        <authorList>
            <person name="Zou Y."/>
            <person name="Xue W."/>
            <person name="Luo G."/>
        </authorList>
    </citation>
    <scope>NUCLEOTIDE SEQUENCE [LARGE SCALE GENOMIC DNA]</scope>
    <source>
        <strain evidence="10 12">TF05-11AC</strain>
    </source>
</reference>
<feature type="transmembrane region" description="Helical" evidence="7">
    <location>
        <begin position="85"/>
        <end position="107"/>
    </location>
</feature>
<evidence type="ECO:0000259" key="8">
    <source>
        <dbReference type="PROSITE" id="PS50928"/>
    </source>
</evidence>
<feature type="transmembrane region" description="Helical" evidence="7">
    <location>
        <begin position="225"/>
        <end position="244"/>
    </location>
</feature>
<evidence type="ECO:0000256" key="7">
    <source>
        <dbReference type="RuleBase" id="RU363032"/>
    </source>
</evidence>
<dbReference type="InterPro" id="IPR000515">
    <property type="entry name" value="MetI-like"/>
</dbReference>
<dbReference type="InterPro" id="IPR035906">
    <property type="entry name" value="MetI-like_sf"/>
</dbReference>
<evidence type="ECO:0000256" key="2">
    <source>
        <dbReference type="ARBA" id="ARBA00022448"/>
    </source>
</evidence>
<evidence type="ECO:0000313" key="9">
    <source>
        <dbReference type="EMBL" id="CUO48030.1"/>
    </source>
</evidence>
<keyword evidence="2 7" id="KW-0813">Transport</keyword>
<dbReference type="GeneID" id="86059653"/>
<evidence type="ECO:0000256" key="3">
    <source>
        <dbReference type="ARBA" id="ARBA00022475"/>
    </source>
</evidence>
<protein>
    <submittedName>
        <fullName evidence="9">L-arabinose transport system permease protein AraP</fullName>
    </submittedName>
    <submittedName>
        <fullName evidence="10">Sugar ABC transporter permease</fullName>
    </submittedName>
</protein>
<reference evidence="9 11" key="1">
    <citation type="submission" date="2015-09" db="EMBL/GenBank/DDBJ databases">
        <authorList>
            <consortium name="Pathogen Informatics"/>
        </authorList>
    </citation>
    <scope>NUCLEOTIDE SEQUENCE [LARGE SCALE GENOMIC DNA]</scope>
    <source>
        <strain evidence="9 11">2789STDY5608850</strain>
    </source>
</reference>
<feature type="transmembrane region" description="Helical" evidence="7">
    <location>
        <begin position="119"/>
        <end position="139"/>
    </location>
</feature>
<dbReference type="Pfam" id="PF00528">
    <property type="entry name" value="BPD_transp_1"/>
    <property type="match status" value="1"/>
</dbReference>
<feature type="domain" description="ABC transmembrane type-1" evidence="8">
    <location>
        <begin position="81"/>
        <end position="294"/>
    </location>
</feature>
<evidence type="ECO:0000256" key="5">
    <source>
        <dbReference type="ARBA" id="ARBA00022989"/>
    </source>
</evidence>
<comment type="similarity">
    <text evidence="7">Belongs to the binding-protein-dependent transport system permease family.</text>
</comment>
<dbReference type="Proteomes" id="UP000095651">
    <property type="component" value="Unassembled WGS sequence"/>
</dbReference>
<dbReference type="Gene3D" id="1.10.3720.10">
    <property type="entry name" value="MetI-like"/>
    <property type="match status" value="1"/>
</dbReference>
<gene>
    <name evidence="9" type="primary">araP1_3</name>
    <name evidence="10" type="ORF">DXC39_08685</name>
    <name evidence="9" type="ORF">ERS852407_02941</name>
</gene>
<dbReference type="PROSITE" id="PS50928">
    <property type="entry name" value="ABC_TM1"/>
    <property type="match status" value="1"/>
</dbReference>
<dbReference type="SUPFAM" id="SSF161098">
    <property type="entry name" value="MetI-like"/>
    <property type="match status" value="1"/>
</dbReference>
<dbReference type="InterPro" id="IPR051393">
    <property type="entry name" value="ABC_transporter_permease"/>
</dbReference>
<feature type="transmembrane region" description="Helical" evidence="7">
    <location>
        <begin position="22"/>
        <end position="51"/>
    </location>
</feature>
<evidence type="ECO:0000256" key="4">
    <source>
        <dbReference type="ARBA" id="ARBA00022692"/>
    </source>
</evidence>
<evidence type="ECO:0000313" key="12">
    <source>
        <dbReference type="Proteomes" id="UP000261257"/>
    </source>
</evidence>
<dbReference type="GO" id="GO:0055085">
    <property type="term" value="P:transmembrane transport"/>
    <property type="evidence" value="ECO:0007669"/>
    <property type="project" value="InterPro"/>
</dbReference>
<evidence type="ECO:0000313" key="11">
    <source>
        <dbReference type="Proteomes" id="UP000095651"/>
    </source>
</evidence>
<evidence type="ECO:0000256" key="1">
    <source>
        <dbReference type="ARBA" id="ARBA00004651"/>
    </source>
</evidence>
<evidence type="ECO:0000313" key="10">
    <source>
        <dbReference type="EMBL" id="RGM07128.1"/>
    </source>
</evidence>
<dbReference type="PANTHER" id="PTHR30193">
    <property type="entry name" value="ABC TRANSPORTER PERMEASE PROTEIN"/>
    <property type="match status" value="1"/>
</dbReference>
<keyword evidence="5 7" id="KW-1133">Transmembrane helix</keyword>
<proteinExistence type="inferred from homology"/>
<dbReference type="CDD" id="cd06261">
    <property type="entry name" value="TM_PBP2"/>
    <property type="match status" value="1"/>
</dbReference>
<name>A0A174FHX1_9FIRM</name>
<evidence type="ECO:0000256" key="6">
    <source>
        <dbReference type="ARBA" id="ARBA00023136"/>
    </source>
</evidence>
<keyword evidence="4 7" id="KW-0812">Transmembrane</keyword>
<feature type="transmembrane region" description="Helical" evidence="7">
    <location>
        <begin position="273"/>
        <end position="293"/>
    </location>
</feature>
<feature type="transmembrane region" description="Helical" evidence="7">
    <location>
        <begin position="167"/>
        <end position="192"/>
    </location>
</feature>
<accession>A0A174FHX1</accession>
<dbReference type="EMBL" id="QSSQ01000004">
    <property type="protein sequence ID" value="RGM07128.1"/>
    <property type="molecule type" value="Genomic_DNA"/>
</dbReference>